<dbReference type="EMBL" id="FORR01000002">
    <property type="protein sequence ID" value="SFI88297.1"/>
    <property type="molecule type" value="Genomic_DNA"/>
</dbReference>
<evidence type="ECO:0000256" key="2">
    <source>
        <dbReference type="SAM" id="Phobius"/>
    </source>
</evidence>
<evidence type="ECO:0000313" key="4">
    <source>
        <dbReference type="Proteomes" id="UP000199545"/>
    </source>
</evidence>
<protein>
    <submittedName>
        <fullName evidence="3">Sporulation protein YunB</fullName>
    </submittedName>
</protein>
<dbReference type="RefSeq" id="WP_139203257.1">
    <property type="nucleotide sequence ID" value="NZ_FORR01000002.1"/>
</dbReference>
<evidence type="ECO:0000313" key="3">
    <source>
        <dbReference type="EMBL" id="SFI88297.1"/>
    </source>
</evidence>
<keyword evidence="2" id="KW-0472">Membrane</keyword>
<dbReference type="Pfam" id="PF09560">
    <property type="entry name" value="Spore_YunB"/>
    <property type="match status" value="1"/>
</dbReference>
<accession>A0A1I3LUB4</accession>
<dbReference type="NCBIfam" id="TIGR02832">
    <property type="entry name" value="spo_yunB"/>
    <property type="match status" value="1"/>
</dbReference>
<dbReference type="OrthoDB" id="1649278at2"/>
<gene>
    <name evidence="3" type="ORF">SAMN05421852_102324</name>
</gene>
<dbReference type="Proteomes" id="UP000199545">
    <property type="component" value="Unassembled WGS sequence"/>
</dbReference>
<dbReference type="PIRSF" id="PIRSF021383">
    <property type="entry name" value="YunB"/>
    <property type="match status" value="1"/>
</dbReference>
<name>A0A1I3LUB4_9BACL</name>
<organism evidence="3 4">
    <name type="scientific">Thermoflavimicrobium dichotomicum</name>
    <dbReference type="NCBI Taxonomy" id="46223"/>
    <lineage>
        <taxon>Bacteria</taxon>
        <taxon>Bacillati</taxon>
        <taxon>Bacillota</taxon>
        <taxon>Bacilli</taxon>
        <taxon>Bacillales</taxon>
        <taxon>Thermoactinomycetaceae</taxon>
        <taxon>Thermoflavimicrobium</taxon>
    </lineage>
</organism>
<keyword evidence="4" id="KW-1185">Reference proteome</keyword>
<dbReference type="InterPro" id="IPR014197">
    <property type="entry name" value="Sporulation_prot_YunB"/>
</dbReference>
<feature type="transmembrane region" description="Helical" evidence="2">
    <location>
        <begin position="21"/>
        <end position="39"/>
    </location>
</feature>
<keyword evidence="2" id="KW-1133">Transmembrane helix</keyword>
<dbReference type="STRING" id="46223.SAMN05421852_102324"/>
<evidence type="ECO:0000256" key="1">
    <source>
        <dbReference type="SAM" id="MobiDB-lite"/>
    </source>
</evidence>
<keyword evidence="2" id="KW-0812">Transmembrane</keyword>
<feature type="region of interest" description="Disordered" evidence="1">
    <location>
        <begin position="227"/>
        <end position="250"/>
    </location>
</feature>
<sequence>MRFRRKMVRKRKMSRFIRKRYIVLLFLSVLVIMIFFWFLNMIETNLHPVMIHMAKTEVKKIAQEAILEGIEKQKELGNDLNQLVKVEKKQNGETSFIQIDSKVQADIYTHAVSGIYKKLKQLKDRPIEISLGQIWQSELFADHGPYIPLEIWPKGAPKVTLIPKSESQGINMVMVTLNMHVRVEMGVLVPFSEEVMTVESEYPIVQALLVGDVPQYYFYNGANGEKKGGTPSPMLPPPAPAQPSLKQKEK</sequence>
<proteinExistence type="predicted"/>
<reference evidence="3 4" key="1">
    <citation type="submission" date="2016-10" db="EMBL/GenBank/DDBJ databases">
        <authorList>
            <person name="de Groot N.N."/>
        </authorList>
    </citation>
    <scope>NUCLEOTIDE SEQUENCE [LARGE SCALE GENOMIC DNA]</scope>
    <source>
        <strain evidence="3 4">DSM 44778</strain>
    </source>
</reference>
<dbReference type="AlphaFoldDB" id="A0A1I3LUB4"/>